<dbReference type="AlphaFoldDB" id="A0A8J2SR21"/>
<evidence type="ECO:0000256" key="1">
    <source>
        <dbReference type="SAM" id="MobiDB-lite"/>
    </source>
</evidence>
<organism evidence="2 3">
    <name type="scientific">Pelagomonas calceolata</name>
    <dbReference type="NCBI Taxonomy" id="35677"/>
    <lineage>
        <taxon>Eukaryota</taxon>
        <taxon>Sar</taxon>
        <taxon>Stramenopiles</taxon>
        <taxon>Ochrophyta</taxon>
        <taxon>Pelagophyceae</taxon>
        <taxon>Pelagomonadales</taxon>
        <taxon>Pelagomonadaceae</taxon>
        <taxon>Pelagomonas</taxon>
    </lineage>
</organism>
<evidence type="ECO:0000313" key="3">
    <source>
        <dbReference type="Proteomes" id="UP000789595"/>
    </source>
</evidence>
<accession>A0A8J2SR21</accession>
<name>A0A8J2SR21_9STRA</name>
<proteinExistence type="predicted"/>
<keyword evidence="3" id="KW-1185">Reference proteome</keyword>
<evidence type="ECO:0000313" key="2">
    <source>
        <dbReference type="EMBL" id="CAH0378178.1"/>
    </source>
</evidence>
<protein>
    <submittedName>
        <fullName evidence="2">Uncharacterized protein</fullName>
    </submittedName>
</protein>
<dbReference type="EMBL" id="CAKKNE010000005">
    <property type="protein sequence ID" value="CAH0378178.1"/>
    <property type="molecule type" value="Genomic_DNA"/>
</dbReference>
<reference evidence="2" key="1">
    <citation type="submission" date="2021-11" db="EMBL/GenBank/DDBJ databases">
        <authorList>
            <consortium name="Genoscope - CEA"/>
            <person name="William W."/>
        </authorList>
    </citation>
    <scope>NUCLEOTIDE SEQUENCE</scope>
</reference>
<feature type="compositionally biased region" description="Low complexity" evidence="1">
    <location>
        <begin position="16"/>
        <end position="31"/>
    </location>
</feature>
<comment type="caution">
    <text evidence="2">The sequence shown here is derived from an EMBL/GenBank/DDBJ whole genome shotgun (WGS) entry which is preliminary data.</text>
</comment>
<sequence length="556" mass="58440">MGKGGKGAHHHHRSGGSRSSYSRGRNRGGFFFHHRGPSHSHVTYRGHRSYHRFQVRAAVTMAAGGTLTVGLMGRRSHRHRTHVGYVPQRPLMAGPMAYAALFRGLVDFVDHTEVDEVSEQRRWAIDCSGDDQNGTALQFHLWRRAHRYVAPDFYDAPAATTEPADDDAWRAELPPDGPNFAVVDIALIAKEPEAAADTLNDCGLGQKLGPPARQLIRDVAAACRGFYGRKTTKMVCCCFEVDDAAAVEDRNDDIEDAAVAALGRGAAGQLPRDATVSFVRLGALLAVVFEIVPPAPAGVASFPPTGAAAAPRTFEVKPLVVGPVDMDGVVEENASSSSSDDDDDDVTRTNSGLAALRQKYSGRASYVEGESADYVATAPAYPTVTVEAAPVVCRPVSSWTGPPPPLVEAELRAAHAIASAARGEFVPQFSQALWQATAHVNATTQNPSGAAVLRALEDFTFTAPQGALPGTSFVVRAPTGALIAATFPPGIGPGYNIYVHAPGAWGAIATSAEAPSPRPGAYPPPPHYQAPVALVTAAGVGEPAPVPGAPVQGWGA</sequence>
<feature type="region of interest" description="Disordered" evidence="1">
    <location>
        <begin position="1"/>
        <end position="34"/>
    </location>
</feature>
<dbReference type="Proteomes" id="UP000789595">
    <property type="component" value="Unassembled WGS sequence"/>
</dbReference>
<feature type="compositionally biased region" description="Basic residues" evidence="1">
    <location>
        <begin position="1"/>
        <end position="15"/>
    </location>
</feature>
<gene>
    <name evidence="2" type="ORF">PECAL_5P26960</name>
</gene>